<dbReference type="SUPFAM" id="SSF52540">
    <property type="entry name" value="P-loop containing nucleoside triphosphate hydrolases"/>
    <property type="match status" value="1"/>
</dbReference>
<dbReference type="Proteomes" id="UP000799291">
    <property type="component" value="Unassembled WGS sequence"/>
</dbReference>
<keyword evidence="4" id="KW-1185">Reference proteome</keyword>
<dbReference type="Gene3D" id="3.40.50.300">
    <property type="entry name" value="P-loop containing nucleotide triphosphate hydrolases"/>
    <property type="match status" value="1"/>
</dbReference>
<dbReference type="InterPro" id="IPR007111">
    <property type="entry name" value="NACHT_NTPase"/>
</dbReference>
<dbReference type="PANTHER" id="PTHR10039:SF15">
    <property type="entry name" value="NACHT DOMAIN-CONTAINING PROTEIN"/>
    <property type="match status" value="1"/>
</dbReference>
<dbReference type="InterPro" id="IPR027417">
    <property type="entry name" value="P-loop_NTPase"/>
</dbReference>
<dbReference type="PANTHER" id="PTHR10039">
    <property type="entry name" value="AMELOGENIN"/>
    <property type="match status" value="1"/>
</dbReference>
<evidence type="ECO:0000259" key="2">
    <source>
        <dbReference type="PROSITE" id="PS50837"/>
    </source>
</evidence>
<protein>
    <recommendedName>
        <fullName evidence="2">NACHT domain-containing protein</fullName>
    </recommendedName>
</protein>
<reference evidence="3" key="1">
    <citation type="journal article" date="2020" name="Stud. Mycol.">
        <title>101 Dothideomycetes genomes: a test case for predicting lifestyles and emergence of pathogens.</title>
        <authorList>
            <person name="Haridas S."/>
            <person name="Albert R."/>
            <person name="Binder M."/>
            <person name="Bloem J."/>
            <person name="Labutti K."/>
            <person name="Salamov A."/>
            <person name="Andreopoulos B."/>
            <person name="Baker S."/>
            <person name="Barry K."/>
            <person name="Bills G."/>
            <person name="Bluhm B."/>
            <person name="Cannon C."/>
            <person name="Castanera R."/>
            <person name="Culley D."/>
            <person name="Daum C."/>
            <person name="Ezra D."/>
            <person name="Gonzalez J."/>
            <person name="Henrissat B."/>
            <person name="Kuo A."/>
            <person name="Liang C."/>
            <person name="Lipzen A."/>
            <person name="Lutzoni F."/>
            <person name="Magnuson J."/>
            <person name="Mondo S."/>
            <person name="Nolan M."/>
            <person name="Ohm R."/>
            <person name="Pangilinan J."/>
            <person name="Park H.-J."/>
            <person name="Ramirez L."/>
            <person name="Alfaro M."/>
            <person name="Sun H."/>
            <person name="Tritt A."/>
            <person name="Yoshinaga Y."/>
            <person name="Zwiers L.-H."/>
            <person name="Turgeon B."/>
            <person name="Goodwin S."/>
            <person name="Spatafora J."/>
            <person name="Crous P."/>
            <person name="Grigoriev I."/>
        </authorList>
    </citation>
    <scope>NUCLEOTIDE SEQUENCE</scope>
    <source>
        <strain evidence="3">CBS 122367</strain>
    </source>
</reference>
<keyword evidence="1" id="KW-0677">Repeat</keyword>
<dbReference type="Pfam" id="PF24883">
    <property type="entry name" value="NPHP3_N"/>
    <property type="match status" value="1"/>
</dbReference>
<evidence type="ECO:0000313" key="3">
    <source>
        <dbReference type="EMBL" id="KAF2675885.1"/>
    </source>
</evidence>
<dbReference type="OrthoDB" id="195446at2759"/>
<dbReference type="InterPro" id="IPR054471">
    <property type="entry name" value="GPIID_WHD"/>
</dbReference>
<dbReference type="SUPFAM" id="SSF48403">
    <property type="entry name" value="Ankyrin repeat"/>
    <property type="match status" value="1"/>
</dbReference>
<dbReference type="InterPro" id="IPR036770">
    <property type="entry name" value="Ankyrin_rpt-contain_sf"/>
</dbReference>
<dbReference type="InterPro" id="IPR056884">
    <property type="entry name" value="NPHP3-like_N"/>
</dbReference>
<dbReference type="Pfam" id="PF22939">
    <property type="entry name" value="WHD_GPIID"/>
    <property type="match status" value="1"/>
</dbReference>
<evidence type="ECO:0000313" key="4">
    <source>
        <dbReference type="Proteomes" id="UP000799291"/>
    </source>
</evidence>
<organism evidence="3 4">
    <name type="scientific">Lentithecium fluviatile CBS 122367</name>
    <dbReference type="NCBI Taxonomy" id="1168545"/>
    <lineage>
        <taxon>Eukaryota</taxon>
        <taxon>Fungi</taxon>
        <taxon>Dikarya</taxon>
        <taxon>Ascomycota</taxon>
        <taxon>Pezizomycotina</taxon>
        <taxon>Dothideomycetes</taxon>
        <taxon>Pleosporomycetidae</taxon>
        <taxon>Pleosporales</taxon>
        <taxon>Massarineae</taxon>
        <taxon>Lentitheciaceae</taxon>
        <taxon>Lentithecium</taxon>
    </lineage>
</organism>
<gene>
    <name evidence="3" type="ORF">K458DRAFT_253653</name>
</gene>
<sequence length="549" mass="63227">QSERRKKILDFISTLDYSRQQTDFITRRQEGTGKWLLQSNEFLKWVNESQRTFLCPGIPGAGKTIMSSMVVDTLNKQFADNGDVAITYVYCSYQTQQEQRPEDLLASILRQLIQRQADVPRHIDNLYENCKTKKITRLTMDDIMANLGLTIRLYSKVYIVVDALDEYHATDHENTKELLSRVFTLVNLQPVNLFTTTRHVPEITSLFDGYAVVKEIRAQDDDLYQYVDAVIPKLLRGTISRNASDLKDTVREQVVKAADGMFLLARLHMESLMSWLTPGHLKRALKTLPKELDGTYTQALQRIEDQEQGAREPAKRLLAWITYAKRELTIPEIRHALAVGSDVDMKDFNADFLLEVDILTSICAGLVTVDQESKTIRLIHYTTQEYFKRTSMFPKEREGIAATCISYLSFDVFNSSMYDEITDKLERYPLYGYVAHNWGYHYSEAAEEGLGHKVLDFLLCEEKVASCGQVFLSQDYDTRYNWPRRRTENRPLQGFVDPKPMVAMHFGAYFGLFKEVRVLISKGYDVEPPGKSYRTPLSWASERGHDTVV</sequence>
<dbReference type="EMBL" id="MU005645">
    <property type="protein sequence ID" value="KAF2675885.1"/>
    <property type="molecule type" value="Genomic_DNA"/>
</dbReference>
<evidence type="ECO:0000256" key="1">
    <source>
        <dbReference type="ARBA" id="ARBA00022737"/>
    </source>
</evidence>
<feature type="non-terminal residue" evidence="3">
    <location>
        <position position="1"/>
    </location>
</feature>
<accession>A0A6G1ICN1</accession>
<dbReference type="PROSITE" id="PS50837">
    <property type="entry name" value="NACHT"/>
    <property type="match status" value="1"/>
</dbReference>
<feature type="domain" description="NACHT" evidence="2">
    <location>
        <begin position="51"/>
        <end position="198"/>
    </location>
</feature>
<feature type="non-terminal residue" evidence="3">
    <location>
        <position position="549"/>
    </location>
</feature>
<name>A0A6G1ICN1_9PLEO</name>
<dbReference type="AlphaFoldDB" id="A0A6G1ICN1"/>
<proteinExistence type="predicted"/>